<feature type="region of interest" description="Disordered" evidence="1">
    <location>
        <begin position="378"/>
        <end position="409"/>
    </location>
</feature>
<feature type="compositionally biased region" description="Polar residues" evidence="1">
    <location>
        <begin position="399"/>
        <end position="409"/>
    </location>
</feature>
<keyword evidence="4" id="KW-0675">Receptor</keyword>
<dbReference type="AlphaFoldDB" id="A0A4S1DXE1"/>
<dbReference type="SUPFAM" id="SSF56935">
    <property type="entry name" value="Porins"/>
    <property type="match status" value="1"/>
</dbReference>
<accession>A0A4S1DXE1</accession>
<feature type="signal peptide" evidence="2">
    <location>
        <begin position="1"/>
        <end position="18"/>
    </location>
</feature>
<evidence type="ECO:0000256" key="2">
    <source>
        <dbReference type="SAM" id="SignalP"/>
    </source>
</evidence>
<dbReference type="InterPro" id="IPR041700">
    <property type="entry name" value="OMP_b-brl_3"/>
</dbReference>
<organism evidence="4 5">
    <name type="scientific">Flavivirga rizhaonensis</name>
    <dbReference type="NCBI Taxonomy" id="2559571"/>
    <lineage>
        <taxon>Bacteria</taxon>
        <taxon>Pseudomonadati</taxon>
        <taxon>Bacteroidota</taxon>
        <taxon>Flavobacteriia</taxon>
        <taxon>Flavobacteriales</taxon>
        <taxon>Flavobacteriaceae</taxon>
        <taxon>Flavivirga</taxon>
    </lineage>
</organism>
<reference evidence="4 5" key="1">
    <citation type="submission" date="2019-04" db="EMBL/GenBank/DDBJ databases">
        <authorList>
            <person name="Liu A."/>
        </authorList>
    </citation>
    <scope>NUCLEOTIDE SEQUENCE [LARGE SCALE GENOMIC DNA]</scope>
    <source>
        <strain evidence="4 5">RZ03</strain>
    </source>
</reference>
<keyword evidence="2" id="KW-0732">Signal</keyword>
<keyword evidence="5" id="KW-1185">Reference proteome</keyword>
<dbReference type="EMBL" id="SRSO01000016">
    <property type="protein sequence ID" value="TGV02182.1"/>
    <property type="molecule type" value="Genomic_DNA"/>
</dbReference>
<gene>
    <name evidence="4" type="ORF">EM932_12510</name>
</gene>
<evidence type="ECO:0000313" key="5">
    <source>
        <dbReference type="Proteomes" id="UP000307602"/>
    </source>
</evidence>
<evidence type="ECO:0000313" key="4">
    <source>
        <dbReference type="EMBL" id="TGV02182.1"/>
    </source>
</evidence>
<dbReference type="Proteomes" id="UP000307602">
    <property type="component" value="Unassembled WGS sequence"/>
</dbReference>
<dbReference type="OrthoDB" id="1682379at2"/>
<proteinExistence type="predicted"/>
<feature type="domain" description="Outer membrane protein beta-barrel" evidence="3">
    <location>
        <begin position="426"/>
        <end position="883"/>
    </location>
</feature>
<comment type="caution">
    <text evidence="4">The sequence shown here is derived from an EMBL/GenBank/DDBJ whole genome shotgun (WGS) entry which is preliminary data.</text>
</comment>
<dbReference type="InterPro" id="IPR008969">
    <property type="entry name" value="CarboxyPept-like_regulatory"/>
</dbReference>
<name>A0A4S1DXE1_9FLAO</name>
<feature type="compositionally biased region" description="Low complexity" evidence="1">
    <location>
        <begin position="379"/>
        <end position="390"/>
    </location>
</feature>
<dbReference type="SUPFAM" id="SSF49464">
    <property type="entry name" value="Carboxypeptidase regulatory domain-like"/>
    <property type="match status" value="1"/>
</dbReference>
<evidence type="ECO:0000256" key="1">
    <source>
        <dbReference type="SAM" id="MobiDB-lite"/>
    </source>
</evidence>
<sequence length="888" mass="100740">MKYCFFVFTALYLTASFAQTTPFKISGTLVAETDKTALEAATIYLERAKDSSLVTYTISDKNGRFNLEGKTSDKRLNFYISYVGYQTYYQTINLGQETIHLNTISLKTDLNALEEVFIKVSPPVVIKKDTLKFNASSFKTKKDANVEDLLKQLPGVDVNETGKITINGKEVDHILVNGKPFFSNDPTITTRHLSKEIIENIQITDTKTKAEAFAGDEGDKEKKTINLVIKKENNDGVFGQLAAGTGTDKRYEFAGMLNIFDNDQRISILAGGNNINSPGFSFGGGLTSGGQGIIVSQNYGANYVDKLKEKSDISANYFFSNSRTENESTIQQINILPDSRYNSNSNSKSYNEGDNHNIRLGFNIEIDSTLLININPSFNTTKNKTETSTNQASQDEESTLTNQSSTSSFSETLNKGFNNHLSITKRFGRNGAYLRLNISNKYDIRESDDFLNSEAAIFGDNPETINRNQFTDGNQKSKGINTSASFRWPLIGNNLFLDLKFNYRYDKQENIKSTFDFDPDTQDFTLLNEDLSTDFEYTNKRSTPALRFTYKKEKWSVSSEAGYVFRTLQNTDFLRPQLSLARLFETVELRSNFQYQFNPKSYIYASYGLDNVPPQLSQLQSFQDVSNPLNTVTGNPNLKPTNTHSLYFGYNTFNFQKHNGFFSHVYANLSNNQVVTKTTIDANFVRNTSYANVDGGYNLSAGGSYNKTIKIDSLKTLKYSVGLSASTNRTVNFNNEVQYASNNTALTPHAGITFTWDDVMMMVPNYRLSFNKTTFDLDNFEDQEFINHSAGLQITTFVPKNFEWRHDISFNYNPNVAEGFQKSAWFWNTTLAYTMFKNRGTLSLKVYDLLNQNTNARRIATQNYIRDSQSTVLKQYFMLRFSWKFNNF</sequence>
<dbReference type="Pfam" id="PF14905">
    <property type="entry name" value="OMP_b-brl_3"/>
    <property type="match status" value="1"/>
</dbReference>
<feature type="chain" id="PRO_5020742220" evidence="2">
    <location>
        <begin position="19"/>
        <end position="888"/>
    </location>
</feature>
<dbReference type="Pfam" id="PF13715">
    <property type="entry name" value="CarbopepD_reg_2"/>
    <property type="match status" value="1"/>
</dbReference>
<evidence type="ECO:0000259" key="3">
    <source>
        <dbReference type="Pfam" id="PF14905"/>
    </source>
</evidence>
<protein>
    <submittedName>
        <fullName evidence="4">TonB-dependent receptor</fullName>
    </submittedName>
</protein>
<dbReference type="RefSeq" id="WP_135877534.1">
    <property type="nucleotide sequence ID" value="NZ_SRSO01000016.1"/>
</dbReference>